<dbReference type="InterPro" id="IPR001109">
    <property type="entry name" value="Hydrogenase_HupF/HypC"/>
</dbReference>
<dbReference type="Gene3D" id="2.30.30.140">
    <property type="match status" value="1"/>
</dbReference>
<comment type="similarity">
    <text evidence="1">Belongs to the HupF/HypC family.</text>
</comment>
<accession>A0A927Q288</accession>
<dbReference type="Pfam" id="PF01455">
    <property type="entry name" value="HupF_HypC"/>
    <property type="match status" value="1"/>
</dbReference>
<dbReference type="GO" id="GO:0005506">
    <property type="term" value="F:iron ion binding"/>
    <property type="evidence" value="ECO:0007669"/>
    <property type="project" value="TreeGrafter"/>
</dbReference>
<dbReference type="PANTHER" id="PTHR35177">
    <property type="entry name" value="HYDROGENASE MATURATION FACTOR HYBG"/>
    <property type="match status" value="1"/>
</dbReference>
<dbReference type="GO" id="GO:1902670">
    <property type="term" value="F:carbon dioxide binding"/>
    <property type="evidence" value="ECO:0007669"/>
    <property type="project" value="TreeGrafter"/>
</dbReference>
<dbReference type="PANTHER" id="PTHR35177:SF2">
    <property type="entry name" value="HYDROGENASE MATURATION FACTOR HYBG"/>
    <property type="match status" value="1"/>
</dbReference>
<comment type="caution">
    <text evidence="2">The sequence shown here is derived from an EMBL/GenBank/DDBJ whole genome shotgun (WGS) entry which is preliminary data.</text>
</comment>
<dbReference type="Proteomes" id="UP000616839">
    <property type="component" value="Unassembled WGS sequence"/>
</dbReference>
<protein>
    <submittedName>
        <fullName evidence="2">HypC/HybG/HupF family hydrogenase formation chaperone</fullName>
    </submittedName>
</protein>
<dbReference type="EMBL" id="JACYXZ010000002">
    <property type="protein sequence ID" value="MBD8869446.1"/>
    <property type="molecule type" value="Genomic_DNA"/>
</dbReference>
<dbReference type="RefSeq" id="WP_192142142.1">
    <property type="nucleotide sequence ID" value="NZ_JACYXZ010000002.1"/>
</dbReference>
<evidence type="ECO:0000313" key="3">
    <source>
        <dbReference type="Proteomes" id="UP000616839"/>
    </source>
</evidence>
<dbReference type="PRINTS" id="PR00445">
    <property type="entry name" value="HUPFHYPC"/>
</dbReference>
<dbReference type="AlphaFoldDB" id="A0A927Q288"/>
<reference evidence="2" key="1">
    <citation type="submission" date="2020-09" db="EMBL/GenBank/DDBJ databases">
        <title>Nocardioides sp. strain MJB4 16S ribosomal RNA gene Genome sequencing and assembly.</title>
        <authorList>
            <person name="Kim I."/>
        </authorList>
    </citation>
    <scope>NUCLEOTIDE SEQUENCE</scope>
    <source>
        <strain evidence="2">MJB4</strain>
    </source>
</reference>
<dbReference type="NCBIfam" id="TIGR00074">
    <property type="entry name" value="hypC_hupF"/>
    <property type="match status" value="1"/>
</dbReference>
<gene>
    <name evidence="2" type="ORF">IE331_07405</name>
</gene>
<evidence type="ECO:0000313" key="2">
    <source>
        <dbReference type="EMBL" id="MBD8869446.1"/>
    </source>
</evidence>
<proteinExistence type="inferred from homology"/>
<organism evidence="2 3">
    <name type="scientific">Nocardioides donggukensis</name>
    <dbReference type="NCBI Taxonomy" id="2774019"/>
    <lineage>
        <taxon>Bacteria</taxon>
        <taxon>Bacillati</taxon>
        <taxon>Actinomycetota</taxon>
        <taxon>Actinomycetes</taxon>
        <taxon>Propionibacteriales</taxon>
        <taxon>Nocardioidaceae</taxon>
        <taxon>Nocardioides</taxon>
    </lineage>
</organism>
<name>A0A927Q288_9ACTN</name>
<dbReference type="GO" id="GO:0051604">
    <property type="term" value="P:protein maturation"/>
    <property type="evidence" value="ECO:0007669"/>
    <property type="project" value="TreeGrafter"/>
</dbReference>
<dbReference type="SUPFAM" id="SSF159127">
    <property type="entry name" value="HupF/HypC-like"/>
    <property type="match status" value="1"/>
</dbReference>
<dbReference type="PROSITE" id="PS01097">
    <property type="entry name" value="HUPF_HYPC"/>
    <property type="match status" value="1"/>
</dbReference>
<dbReference type="InterPro" id="IPR019812">
    <property type="entry name" value="Hydgase_assmbl_chp_CS"/>
</dbReference>
<keyword evidence="3" id="KW-1185">Reference proteome</keyword>
<evidence type="ECO:0000256" key="1">
    <source>
        <dbReference type="ARBA" id="ARBA00006018"/>
    </source>
</evidence>
<sequence>MCLGIPGRVVRVLDGNAGMLALVDVLGAQRPINLGMLEDIGVEPGEWVLIHMGFALERIDRAAADAAMSGLEMMGRGPSDDQVGAGP</sequence>